<feature type="compositionally biased region" description="Polar residues" evidence="1">
    <location>
        <begin position="155"/>
        <end position="173"/>
    </location>
</feature>
<reference evidence="3" key="2">
    <citation type="submission" date="2013-07" db="EMBL/GenBank/DDBJ databases">
        <authorList>
            <consortium name="The Broad Institute Genome Sequencing Platform"/>
            <person name="Cuomo C."/>
            <person name="Litvintseva A."/>
            <person name="Chen Y."/>
            <person name="Heitman J."/>
            <person name="Sun S."/>
            <person name="Springer D."/>
            <person name="Dromer F."/>
            <person name="Young S.K."/>
            <person name="Zeng Q."/>
            <person name="Gargeya S."/>
            <person name="Fitzgerald M."/>
            <person name="Abouelleil A."/>
            <person name="Alvarado L."/>
            <person name="Berlin A.M."/>
            <person name="Chapman S.B."/>
            <person name="Dewar J."/>
            <person name="Goldberg J."/>
            <person name="Griggs A."/>
            <person name="Gujja S."/>
            <person name="Hansen M."/>
            <person name="Howarth C."/>
            <person name="Imamovic A."/>
            <person name="Larimer J."/>
            <person name="McCowan C."/>
            <person name="Murphy C."/>
            <person name="Pearson M."/>
            <person name="Priest M."/>
            <person name="Roberts A."/>
            <person name="Saif S."/>
            <person name="Shea T."/>
            <person name="Sykes S."/>
            <person name="Wortman J."/>
            <person name="Nusbaum C."/>
            <person name="Birren B."/>
        </authorList>
    </citation>
    <scope>NUCLEOTIDE SEQUENCE</scope>
    <source>
        <strain evidence="3">CBS 10117</strain>
    </source>
</reference>
<dbReference type="Proteomes" id="UP000078595">
    <property type="component" value="Chromosome 1"/>
</dbReference>
<dbReference type="VEuPathDB" id="FungiDB:I303_00939"/>
<organism evidence="2">
    <name type="scientific">Kwoniella dejecticola CBS 10117</name>
    <dbReference type="NCBI Taxonomy" id="1296121"/>
    <lineage>
        <taxon>Eukaryota</taxon>
        <taxon>Fungi</taxon>
        <taxon>Dikarya</taxon>
        <taxon>Basidiomycota</taxon>
        <taxon>Agaricomycotina</taxon>
        <taxon>Tremellomycetes</taxon>
        <taxon>Tremellales</taxon>
        <taxon>Cryptococcaceae</taxon>
        <taxon>Kwoniella</taxon>
    </lineage>
</organism>
<protein>
    <submittedName>
        <fullName evidence="2">Uncharacterized protein</fullName>
    </submittedName>
</protein>
<dbReference type="AlphaFoldDB" id="A0A1A6AGC3"/>
<evidence type="ECO:0000313" key="2">
    <source>
        <dbReference type="EMBL" id="OBR89117.1"/>
    </source>
</evidence>
<gene>
    <name evidence="2" type="ORF">I303_00939</name>
    <name evidence="3" type="ORF">I303_100935</name>
</gene>
<dbReference type="EMBL" id="KI894027">
    <property type="protein sequence ID" value="OBR89117.1"/>
    <property type="molecule type" value="Genomic_DNA"/>
</dbReference>
<evidence type="ECO:0000313" key="4">
    <source>
        <dbReference type="Proteomes" id="UP000078595"/>
    </source>
</evidence>
<dbReference type="GeneID" id="28964638"/>
<evidence type="ECO:0000313" key="3">
    <source>
        <dbReference type="EMBL" id="WWC58395.1"/>
    </source>
</evidence>
<feature type="region of interest" description="Disordered" evidence="1">
    <location>
        <begin position="109"/>
        <end position="207"/>
    </location>
</feature>
<dbReference type="EMBL" id="CP144530">
    <property type="protein sequence ID" value="WWC58395.1"/>
    <property type="molecule type" value="Genomic_DNA"/>
</dbReference>
<name>A0A1A6AGC3_9TREE</name>
<dbReference type="KEGG" id="kdj:28964638"/>
<reference evidence="2" key="1">
    <citation type="submission" date="2013-07" db="EMBL/GenBank/DDBJ databases">
        <title>The Genome Sequence of Cryptococcus dejecticola CBS10117.</title>
        <authorList>
            <consortium name="The Broad Institute Genome Sequencing Platform"/>
            <person name="Cuomo C."/>
            <person name="Litvintseva A."/>
            <person name="Chen Y."/>
            <person name="Heitman J."/>
            <person name="Sun S."/>
            <person name="Springer D."/>
            <person name="Dromer F."/>
            <person name="Young S.K."/>
            <person name="Zeng Q."/>
            <person name="Gargeya S."/>
            <person name="Fitzgerald M."/>
            <person name="Abouelleil A."/>
            <person name="Alvarado L."/>
            <person name="Berlin A.M."/>
            <person name="Chapman S.B."/>
            <person name="Dewar J."/>
            <person name="Goldberg J."/>
            <person name="Griggs A."/>
            <person name="Gujja S."/>
            <person name="Hansen M."/>
            <person name="Howarth C."/>
            <person name="Imamovic A."/>
            <person name="Larimer J."/>
            <person name="McCowan C."/>
            <person name="Murphy C."/>
            <person name="Pearson M."/>
            <person name="Priest M."/>
            <person name="Roberts A."/>
            <person name="Saif S."/>
            <person name="Shea T."/>
            <person name="Sykes S."/>
            <person name="Wortman J."/>
            <person name="Nusbaum C."/>
            <person name="Birren B."/>
        </authorList>
    </citation>
    <scope>NUCLEOTIDE SEQUENCE [LARGE SCALE GENOMIC DNA]</scope>
    <source>
        <strain evidence="2">CBS 10117</strain>
    </source>
</reference>
<feature type="compositionally biased region" description="Polar residues" evidence="1">
    <location>
        <begin position="131"/>
        <end position="148"/>
    </location>
</feature>
<dbReference type="RefSeq" id="XP_018266959.1">
    <property type="nucleotide sequence ID" value="XM_018404305.1"/>
</dbReference>
<reference evidence="3" key="3">
    <citation type="submission" date="2024-02" db="EMBL/GenBank/DDBJ databases">
        <title>Comparative genomics of Cryptococcus and Kwoniella reveals pathogenesis evolution and contrasting modes of karyotype evolution via chromosome fusion or intercentromeric recombination.</title>
        <authorList>
            <person name="Coelho M.A."/>
            <person name="David-Palma M."/>
            <person name="Shea T."/>
            <person name="Bowers K."/>
            <person name="McGinley-Smith S."/>
            <person name="Mohammad A.W."/>
            <person name="Gnirke A."/>
            <person name="Yurkov A.M."/>
            <person name="Nowrousian M."/>
            <person name="Sun S."/>
            <person name="Cuomo C.A."/>
            <person name="Heitman J."/>
        </authorList>
    </citation>
    <scope>NUCLEOTIDE SEQUENCE</scope>
    <source>
        <strain evidence="3">CBS 10117</strain>
    </source>
</reference>
<accession>A0A1A6AGC3</accession>
<evidence type="ECO:0000256" key="1">
    <source>
        <dbReference type="SAM" id="MobiDB-lite"/>
    </source>
</evidence>
<proteinExistence type="predicted"/>
<keyword evidence="4" id="KW-1185">Reference proteome</keyword>
<sequence>MSTHEHSTDWLSTDTYNVCSEFEKGCINPSVTRLGFRPCSDPYCQSQFQSAERGFRVAVGHGTHPKPNIFTHDGEISFRAPAQEHIEEVQSGQSQKYFQVPAERHEPIQGAQPVDHGGQTAQEAHVDPSRSAGSRLTAENLSILSRGTRSGYHDPSSQVTGNFQNPGEMSRSVQVACDTYKPPSTSARPTRRGSFKGNYFEHEYPGY</sequence>